<dbReference type="InterPro" id="IPR012337">
    <property type="entry name" value="RNaseH-like_sf"/>
</dbReference>
<dbReference type="Gene3D" id="3.30.420.10">
    <property type="entry name" value="Ribonuclease H-like superfamily/Ribonuclease H"/>
    <property type="match status" value="1"/>
</dbReference>
<dbReference type="GO" id="GO:0003676">
    <property type="term" value="F:nucleic acid binding"/>
    <property type="evidence" value="ECO:0007669"/>
    <property type="project" value="InterPro"/>
</dbReference>
<evidence type="ECO:0000313" key="2">
    <source>
        <dbReference type="Proteomes" id="UP000887116"/>
    </source>
</evidence>
<sequence>MYRNVVRYVMHCRSAIGEIHPTTTTWTLIFHLSSSIALFHRIGLIFSGDFQSLLMEILDRSLHRLLNKICCQEALPSLMRRRSEVLVGRIILRHGATRIIITNRGTVIQSTFVSALVDLCNVDHRMTTAYHPQRMD</sequence>
<evidence type="ECO:0000313" key="1">
    <source>
        <dbReference type="EMBL" id="GFR34011.1"/>
    </source>
</evidence>
<reference evidence="1" key="1">
    <citation type="submission" date="2020-07" db="EMBL/GenBank/DDBJ databases">
        <title>Multicomponent nature underlies the extraordinary mechanical properties of spider dragline silk.</title>
        <authorList>
            <person name="Kono N."/>
            <person name="Nakamura H."/>
            <person name="Mori M."/>
            <person name="Yoshida Y."/>
            <person name="Ohtoshi R."/>
            <person name="Malay A.D."/>
            <person name="Moran D.A.P."/>
            <person name="Tomita M."/>
            <person name="Numata K."/>
            <person name="Arakawa K."/>
        </authorList>
    </citation>
    <scope>NUCLEOTIDE SEQUENCE</scope>
</reference>
<proteinExistence type="predicted"/>
<comment type="caution">
    <text evidence="1">The sequence shown here is derived from an EMBL/GenBank/DDBJ whole genome shotgun (WGS) entry which is preliminary data.</text>
</comment>
<accession>A0A8X6K6R0</accession>
<dbReference type="SUPFAM" id="SSF53098">
    <property type="entry name" value="Ribonuclease H-like"/>
    <property type="match status" value="1"/>
</dbReference>
<protein>
    <submittedName>
        <fullName evidence="1">Transposon Ty3-I Gag-Pol polyprotein</fullName>
    </submittedName>
</protein>
<dbReference type="InterPro" id="IPR036397">
    <property type="entry name" value="RNaseH_sf"/>
</dbReference>
<dbReference type="EMBL" id="BMAO01009907">
    <property type="protein sequence ID" value="GFR34011.1"/>
    <property type="molecule type" value="Genomic_DNA"/>
</dbReference>
<organism evidence="1 2">
    <name type="scientific">Trichonephila clavata</name>
    <name type="common">Joro spider</name>
    <name type="synonym">Nephila clavata</name>
    <dbReference type="NCBI Taxonomy" id="2740835"/>
    <lineage>
        <taxon>Eukaryota</taxon>
        <taxon>Metazoa</taxon>
        <taxon>Ecdysozoa</taxon>
        <taxon>Arthropoda</taxon>
        <taxon>Chelicerata</taxon>
        <taxon>Arachnida</taxon>
        <taxon>Araneae</taxon>
        <taxon>Araneomorphae</taxon>
        <taxon>Entelegynae</taxon>
        <taxon>Araneoidea</taxon>
        <taxon>Nephilidae</taxon>
        <taxon>Trichonephila</taxon>
    </lineage>
</organism>
<keyword evidence="2" id="KW-1185">Reference proteome</keyword>
<gene>
    <name evidence="1" type="primary">TY3B-I_291</name>
    <name evidence="1" type="ORF">TNCT_236851</name>
</gene>
<dbReference type="AlphaFoldDB" id="A0A8X6K6R0"/>
<dbReference type="OrthoDB" id="6502059at2759"/>
<name>A0A8X6K6R0_TRICU</name>
<dbReference type="Proteomes" id="UP000887116">
    <property type="component" value="Unassembled WGS sequence"/>
</dbReference>